<feature type="region of interest" description="Disordered" evidence="8">
    <location>
        <begin position="1"/>
        <end position="46"/>
    </location>
</feature>
<dbReference type="Gene3D" id="3.30.160.60">
    <property type="entry name" value="Classic Zinc Finger"/>
    <property type="match status" value="2"/>
</dbReference>
<dbReference type="AlphaFoldDB" id="A0A6T5WJX0"/>
<keyword evidence="6" id="KW-0539">Nucleus</keyword>
<evidence type="ECO:0000259" key="9">
    <source>
        <dbReference type="PROSITE" id="PS50157"/>
    </source>
</evidence>
<dbReference type="GO" id="GO:0010468">
    <property type="term" value="P:regulation of gene expression"/>
    <property type="evidence" value="ECO:0007669"/>
    <property type="project" value="TreeGrafter"/>
</dbReference>
<evidence type="ECO:0000256" key="4">
    <source>
        <dbReference type="ARBA" id="ARBA00022771"/>
    </source>
</evidence>
<keyword evidence="4 7" id="KW-0863">Zinc-finger</keyword>
<dbReference type="InterPro" id="IPR050331">
    <property type="entry name" value="Zinc_finger"/>
</dbReference>
<dbReference type="InterPro" id="IPR013087">
    <property type="entry name" value="Znf_C2H2_type"/>
</dbReference>
<dbReference type="SMART" id="SM00355">
    <property type="entry name" value="ZnF_C2H2"/>
    <property type="match status" value="3"/>
</dbReference>
<evidence type="ECO:0000256" key="1">
    <source>
        <dbReference type="ARBA" id="ARBA00004123"/>
    </source>
</evidence>
<dbReference type="GO" id="GO:0005634">
    <property type="term" value="C:nucleus"/>
    <property type="evidence" value="ECO:0007669"/>
    <property type="project" value="UniProtKB-SubCell"/>
</dbReference>
<dbReference type="Pfam" id="PF00096">
    <property type="entry name" value="zf-C2H2"/>
    <property type="match status" value="1"/>
</dbReference>
<evidence type="ECO:0000256" key="2">
    <source>
        <dbReference type="ARBA" id="ARBA00022723"/>
    </source>
</evidence>
<feature type="domain" description="C2H2-type" evidence="9">
    <location>
        <begin position="543"/>
        <end position="571"/>
    </location>
</feature>
<dbReference type="GO" id="GO:0008270">
    <property type="term" value="F:zinc ion binding"/>
    <property type="evidence" value="ECO:0007669"/>
    <property type="project" value="UniProtKB-KW"/>
</dbReference>
<evidence type="ECO:0000256" key="3">
    <source>
        <dbReference type="ARBA" id="ARBA00022737"/>
    </source>
</evidence>
<feature type="region of interest" description="Disordered" evidence="8">
    <location>
        <begin position="108"/>
        <end position="137"/>
    </location>
</feature>
<reference evidence="10" key="1">
    <citation type="submission" date="2021-01" db="EMBL/GenBank/DDBJ databases">
        <authorList>
            <person name="Corre E."/>
            <person name="Pelletier E."/>
            <person name="Niang G."/>
            <person name="Scheremetjew M."/>
            <person name="Finn R."/>
            <person name="Kale V."/>
            <person name="Holt S."/>
            <person name="Cochrane G."/>
            <person name="Meng A."/>
            <person name="Brown T."/>
            <person name="Cohen L."/>
        </authorList>
    </citation>
    <scope>NUCLEOTIDE SEQUENCE</scope>
    <source>
        <strain evidence="10">CCMP3124</strain>
    </source>
</reference>
<dbReference type="PANTHER" id="PTHR16515">
    <property type="entry name" value="PR DOMAIN ZINC FINGER PROTEIN"/>
    <property type="match status" value="1"/>
</dbReference>
<feature type="domain" description="C2H2-type" evidence="9">
    <location>
        <begin position="514"/>
        <end position="542"/>
    </location>
</feature>
<dbReference type="SUPFAM" id="SSF57667">
    <property type="entry name" value="beta-beta-alpha zinc fingers"/>
    <property type="match status" value="2"/>
</dbReference>
<evidence type="ECO:0000256" key="5">
    <source>
        <dbReference type="ARBA" id="ARBA00022833"/>
    </source>
</evidence>
<dbReference type="PANTHER" id="PTHR16515:SF66">
    <property type="entry name" value="C2H2-TYPE DOMAIN-CONTAINING PROTEIN"/>
    <property type="match status" value="1"/>
</dbReference>
<evidence type="ECO:0000256" key="6">
    <source>
        <dbReference type="ARBA" id="ARBA00023242"/>
    </source>
</evidence>
<dbReference type="EMBL" id="HBGI01004784">
    <property type="protein sequence ID" value="CAD9241344.1"/>
    <property type="molecule type" value="Transcribed_RNA"/>
</dbReference>
<keyword evidence="3" id="KW-0677">Repeat</keyword>
<evidence type="ECO:0000256" key="8">
    <source>
        <dbReference type="SAM" id="MobiDB-lite"/>
    </source>
</evidence>
<dbReference type="PROSITE" id="PS00028">
    <property type="entry name" value="ZINC_FINGER_C2H2_1"/>
    <property type="match status" value="2"/>
</dbReference>
<keyword evidence="2" id="KW-0479">Metal-binding</keyword>
<organism evidence="10">
    <name type="scientific">Erythrolobus australicus</name>
    <dbReference type="NCBI Taxonomy" id="1077150"/>
    <lineage>
        <taxon>Eukaryota</taxon>
        <taxon>Rhodophyta</taxon>
        <taxon>Bangiophyceae</taxon>
        <taxon>Porphyridiales</taxon>
        <taxon>Porphyridiaceae</taxon>
        <taxon>Erythrolobus</taxon>
    </lineage>
</organism>
<dbReference type="PROSITE" id="PS50157">
    <property type="entry name" value="ZINC_FINGER_C2H2_2"/>
    <property type="match status" value="2"/>
</dbReference>
<proteinExistence type="predicted"/>
<evidence type="ECO:0000256" key="7">
    <source>
        <dbReference type="PROSITE-ProRule" id="PRU00042"/>
    </source>
</evidence>
<evidence type="ECO:0000313" key="11">
    <source>
        <dbReference type="EMBL" id="CAD9241353.1"/>
    </source>
</evidence>
<name>A0A6T5WJX0_9RHOD</name>
<comment type="subcellular location">
    <subcellularLocation>
        <location evidence="1">Nucleus</location>
    </subcellularLocation>
</comment>
<protein>
    <recommendedName>
        <fullName evidence="9">C2H2-type domain-containing protein</fullName>
    </recommendedName>
</protein>
<evidence type="ECO:0000313" key="10">
    <source>
        <dbReference type="EMBL" id="CAD9241344.1"/>
    </source>
</evidence>
<sequence length="599" mass="65600">MAHSVASRDLPGSRDLLGSRDLSGSRDLPGSKEPAAPGPEPLLRKHSSILEIDAEDDSFELFRGFEREPLPDLALIFADGATYGAEREVVGEDPRLLASAIDASKRDASMARDDSGLQSSAMDGDRGKSRTDGSACLRGDPVIPSADALMANSCAPSTATDLLKKLQVLISDETLCQFLLDREPLLEVSNDHILAGTEVSAAYSPIINGELKEPDPLGVTALIIPHCEYIETKTYATFRMSQGGMLLHRYLLDEDVSRCFGRGAIISKRFATTRAQHDPQRASIYMLEFMYTPSEKLLVSLMDVRDNHQDALAMVLAFAPDDGTLPSQLLRWGTQSVEPIAALVDGEAATVGASNATSANIDQYFKSPAVMNLCVVNPAKKTQSLQSLSVVRSTIMETTSVMSLLKREAISALEAATKDCTPSDVLYRTSGKVSTEHQDVNAVDTLMGVDADRHNSVHDGFASDKAKNTSDLFRLLAVEVLGASYTTNEWLRTMVKHDEESSSQNSTKDSERVFKCELCGFEFRKKNDLKRHVDAKHLTRRDFACTLCTAKFGRESNLRRHSKALHGSDKPYVCRRCNAAFSVKSSFDPHITRCQALKR</sequence>
<gene>
    <name evidence="10" type="ORF">EAUS1353_LOCUS3084</name>
    <name evidence="11" type="ORF">EAUS1353_LOCUS3093</name>
</gene>
<accession>A0A6T5WJX0</accession>
<keyword evidence="5" id="KW-0862">Zinc</keyword>
<dbReference type="InterPro" id="IPR036236">
    <property type="entry name" value="Znf_C2H2_sf"/>
</dbReference>
<dbReference type="EMBL" id="HBGI01004795">
    <property type="protein sequence ID" value="CAD9241353.1"/>
    <property type="molecule type" value="Transcribed_RNA"/>
</dbReference>